<protein>
    <submittedName>
        <fullName evidence="1">TonB-dependent receptor family protein</fullName>
    </submittedName>
</protein>
<keyword evidence="2" id="KW-1185">Reference proteome</keyword>
<sequence>MRYLLFFITSFCFSQQYQISGNINNNNRSIENASVVIYDATENILGYSFTNNNGFYSISFEGKEINVINIEASSLGHQKKRIQIPLSQDRTINQSFLLEEKIEELNEVVLKTDQKIKIESDTITIKTKYFTNDTEQTVEDVLKRIPGIDVEEDGTIKANGKRIEKLLVEGDDLFDQNYKLLSKNLDGKVLDAVQILKNFEDNPILKQLGNSESVAINLKLKKDKLNIWFGNVTLGSGIVSENRWKESLNIGLIRKKIKLLYLADYNNSGTKASSQISSSFTFGNTYRQDRFEKEVRSVFNSYSGENTTFSDSQSIFNDAFFNTLAFNTKLKPNLSLRSVSYFALDEQIQDSFSTTEYNIEPTPISLTEEKKYNLQNKKIGGEIELKYNVNSKNYITANIIYKNNPKRINDNVLFNSDLVDVASKNKNYTFYNHIYHTFKVGRNKVINNYFYLGKDNLKEQNTIISPFLNDFFNVTENSNIKETATNSVSYIGFKSKIISKYKKIEHVISVRLENNKEKNENSFLVDNNFNNNYANNITLKQNIFGLENGLKYEITDDFDFDSRITYDIIDYETENFSKNYHILNTSNSLIYKFKKVGTFTISHNLNNSLPNINLLTENYQLIDYRSFSKGTSDINPIKSNSFSFSHNLFNTRKRFSTTTSLSYSKSNNTISSESNITNNFIFGNTVIINGGDNYRFNFNVVNYFRKLKLATKLETQQTWMNSPIKVNTNEFSTINTLLSTYKLSGTTYFEESINFDFGITQNRSYSNFNNNKSTNKITKANLSTNYKFSESFIAELKSDFYWLDKTYSFVNINLNYNPTKSRFSYRVILNNLLNINEFKITSLNQYTTNTSSISLIERYILLTARYRF</sequence>
<dbReference type="InterPro" id="IPR008969">
    <property type="entry name" value="CarboxyPept-like_regulatory"/>
</dbReference>
<dbReference type="Proteomes" id="UP001589607">
    <property type="component" value="Unassembled WGS sequence"/>
</dbReference>
<dbReference type="Pfam" id="PF13715">
    <property type="entry name" value="CarbopepD_reg_2"/>
    <property type="match status" value="1"/>
</dbReference>
<dbReference type="EMBL" id="JBHMEY010000013">
    <property type="protein sequence ID" value="MFB9096065.1"/>
    <property type="molecule type" value="Genomic_DNA"/>
</dbReference>
<dbReference type="SUPFAM" id="SSF56935">
    <property type="entry name" value="Porins"/>
    <property type="match status" value="1"/>
</dbReference>
<gene>
    <name evidence="1" type="ORF">ACFFVF_06025</name>
</gene>
<evidence type="ECO:0000313" key="1">
    <source>
        <dbReference type="EMBL" id="MFB9096065.1"/>
    </source>
</evidence>
<comment type="caution">
    <text evidence="1">The sequence shown here is derived from an EMBL/GenBank/DDBJ whole genome shotgun (WGS) entry which is preliminary data.</text>
</comment>
<name>A0ABV5GL17_9FLAO</name>
<organism evidence="1 2">
    <name type="scientific">Flavobacterium jumunjinense</name>
    <dbReference type="NCBI Taxonomy" id="998845"/>
    <lineage>
        <taxon>Bacteria</taxon>
        <taxon>Pseudomonadati</taxon>
        <taxon>Bacteroidota</taxon>
        <taxon>Flavobacteriia</taxon>
        <taxon>Flavobacteriales</taxon>
        <taxon>Flavobacteriaceae</taxon>
        <taxon>Flavobacterium</taxon>
    </lineage>
</organism>
<accession>A0ABV5GL17</accession>
<keyword evidence="1" id="KW-0675">Receptor</keyword>
<evidence type="ECO:0000313" key="2">
    <source>
        <dbReference type="Proteomes" id="UP001589607"/>
    </source>
</evidence>
<dbReference type="RefSeq" id="WP_236457668.1">
    <property type="nucleotide sequence ID" value="NZ_CBCSGE010000013.1"/>
</dbReference>
<dbReference type="SUPFAM" id="SSF49464">
    <property type="entry name" value="Carboxypeptidase regulatory domain-like"/>
    <property type="match status" value="1"/>
</dbReference>
<proteinExistence type="predicted"/>
<reference evidence="1 2" key="1">
    <citation type="submission" date="2024-09" db="EMBL/GenBank/DDBJ databases">
        <authorList>
            <person name="Sun Q."/>
            <person name="Mori K."/>
        </authorList>
    </citation>
    <scope>NUCLEOTIDE SEQUENCE [LARGE SCALE GENOMIC DNA]</scope>
    <source>
        <strain evidence="1 2">CECT 7955</strain>
    </source>
</reference>